<dbReference type="Proteomes" id="UP000274668">
    <property type="component" value="Segment"/>
</dbReference>
<dbReference type="RefSeq" id="YP_009815720.1">
    <property type="nucleotide sequence ID" value="NC_048098.1"/>
</dbReference>
<keyword evidence="2" id="KW-1185">Reference proteome</keyword>
<protein>
    <submittedName>
        <fullName evidence="1">Uncharacterized protein</fullName>
    </submittedName>
</protein>
<evidence type="ECO:0000313" key="2">
    <source>
        <dbReference type="Proteomes" id="UP000274668"/>
    </source>
</evidence>
<sequence length="147" mass="16381">MTNWTSHADYADKMKAEIRALIADGTIPDEVGSFSELHDYIDANMLAHELVPDVDLDDEAAAEAHNEEWARKFNAASEIVNQWLRNGGHQIVTVTITAEWPRAEWLKFIADHADSADVADTFAARLDEVFSRTEVLTGVEVLKVTAE</sequence>
<dbReference type="KEGG" id="vg:55006948"/>
<dbReference type="EMBL" id="MH834595">
    <property type="protein sequence ID" value="AYN56849.1"/>
    <property type="molecule type" value="Genomic_DNA"/>
</dbReference>
<evidence type="ECO:0000313" key="1">
    <source>
        <dbReference type="EMBL" id="AYN56849.1"/>
    </source>
</evidence>
<proteinExistence type="predicted"/>
<gene>
    <name evidence="1" type="primary">34</name>
    <name evidence="1" type="ORF">PBI_ANDREW_34</name>
</gene>
<organism evidence="1 2">
    <name type="scientific">Arthrobacter phage Andrew</name>
    <dbReference type="NCBI Taxonomy" id="2419946"/>
    <lineage>
        <taxon>Viruses</taxon>
        <taxon>Duplodnaviria</taxon>
        <taxon>Heunggongvirae</taxon>
        <taxon>Uroviricota</taxon>
        <taxon>Caudoviricetes</taxon>
        <taxon>Andrewvirus</taxon>
        <taxon>Andrewvirus andrew</taxon>
    </lineage>
</organism>
<reference evidence="1 2" key="1">
    <citation type="submission" date="2018-09" db="EMBL/GenBank/DDBJ databases">
        <authorList>
            <person name="Rimple P.A."/>
            <person name="Stoner T.H."/>
            <person name="Garlena R.A."/>
            <person name="Russell D.A."/>
            <person name="Pope W.H."/>
            <person name="Jacobs-Sera D."/>
            <person name="Hatfull G.F."/>
        </authorList>
    </citation>
    <scope>NUCLEOTIDE SEQUENCE [LARGE SCALE GENOMIC DNA]</scope>
</reference>
<name>A0A3G2KCZ1_9CAUD</name>
<accession>A0A3G2KCZ1</accession>
<dbReference type="GeneID" id="55006948"/>